<dbReference type="EMBL" id="CAUYUJ010010281">
    <property type="protein sequence ID" value="CAK0828979.1"/>
    <property type="molecule type" value="Genomic_DNA"/>
</dbReference>
<feature type="compositionally biased region" description="Polar residues" evidence="1">
    <location>
        <begin position="227"/>
        <end position="241"/>
    </location>
</feature>
<proteinExistence type="predicted"/>
<evidence type="ECO:0000256" key="1">
    <source>
        <dbReference type="SAM" id="MobiDB-lite"/>
    </source>
</evidence>
<feature type="compositionally biased region" description="Basic residues" evidence="1">
    <location>
        <begin position="164"/>
        <end position="178"/>
    </location>
</feature>
<organism evidence="2 3">
    <name type="scientific">Prorocentrum cordatum</name>
    <dbReference type="NCBI Taxonomy" id="2364126"/>
    <lineage>
        <taxon>Eukaryota</taxon>
        <taxon>Sar</taxon>
        <taxon>Alveolata</taxon>
        <taxon>Dinophyceae</taxon>
        <taxon>Prorocentrales</taxon>
        <taxon>Prorocentraceae</taxon>
        <taxon>Prorocentrum</taxon>
    </lineage>
</organism>
<sequence>MVEAKITKMTREDEGSSRLISMKKKLKKTLESSADETDDEEMTPSSSSQVPEESIDFTFETMDQEDLSMLLSGELVFTRGHQAWRRFALKIVKFMVQVSINLAMAIAVPLGYQKKDDPLNCSHPACLRRPGSNSTSVCVHCAGCDLRLMLRDKTPEEIQEAANRKRLKEQRQARRMAQRVKDEMPYEPPTSHINPGSVQGSGGVVETEPQPPPGLRSKAGPSVLSAVKSNSPTHVFKSDSSLEIEMK</sequence>
<feature type="region of interest" description="Disordered" evidence="1">
    <location>
        <begin position="161"/>
        <end position="247"/>
    </location>
</feature>
<dbReference type="Proteomes" id="UP001189429">
    <property type="component" value="Unassembled WGS sequence"/>
</dbReference>
<evidence type="ECO:0000313" key="2">
    <source>
        <dbReference type="EMBL" id="CAK0828979.1"/>
    </source>
</evidence>
<accession>A0ABN9SAK7</accession>
<reference evidence="2" key="1">
    <citation type="submission" date="2023-10" db="EMBL/GenBank/DDBJ databases">
        <authorList>
            <person name="Chen Y."/>
            <person name="Shah S."/>
            <person name="Dougan E. K."/>
            <person name="Thang M."/>
            <person name="Chan C."/>
        </authorList>
    </citation>
    <scope>NUCLEOTIDE SEQUENCE [LARGE SCALE GENOMIC DNA]</scope>
</reference>
<comment type="caution">
    <text evidence="2">The sequence shown here is derived from an EMBL/GenBank/DDBJ whole genome shotgun (WGS) entry which is preliminary data.</text>
</comment>
<keyword evidence="3" id="KW-1185">Reference proteome</keyword>
<name>A0ABN9SAK7_9DINO</name>
<evidence type="ECO:0000313" key="3">
    <source>
        <dbReference type="Proteomes" id="UP001189429"/>
    </source>
</evidence>
<feature type="non-terminal residue" evidence="2">
    <location>
        <position position="247"/>
    </location>
</feature>
<gene>
    <name evidence="2" type="ORF">PCOR1329_LOCUS28070</name>
</gene>
<feature type="compositionally biased region" description="Acidic residues" evidence="1">
    <location>
        <begin position="33"/>
        <end position="42"/>
    </location>
</feature>
<protein>
    <submittedName>
        <fullName evidence="2">Uncharacterized protein</fullName>
    </submittedName>
</protein>
<feature type="compositionally biased region" description="Basic and acidic residues" evidence="1">
    <location>
        <begin position="1"/>
        <end position="16"/>
    </location>
</feature>
<feature type="region of interest" description="Disordered" evidence="1">
    <location>
        <begin position="1"/>
        <end position="53"/>
    </location>
</feature>